<dbReference type="Pfam" id="PF12730">
    <property type="entry name" value="ABC2_membrane_4"/>
    <property type="match status" value="1"/>
</dbReference>
<feature type="transmembrane region" description="Helical" evidence="1">
    <location>
        <begin position="55"/>
        <end position="79"/>
    </location>
</feature>
<protein>
    <submittedName>
        <fullName evidence="2">ABC transporter permease</fullName>
    </submittedName>
</protein>
<feature type="transmembrane region" description="Helical" evidence="1">
    <location>
        <begin position="230"/>
        <end position="251"/>
    </location>
</feature>
<evidence type="ECO:0000256" key="1">
    <source>
        <dbReference type="SAM" id="Phobius"/>
    </source>
</evidence>
<dbReference type="EMBL" id="QMDV01000003">
    <property type="protein sequence ID" value="RAU82438.1"/>
    <property type="molecule type" value="Genomic_DNA"/>
</dbReference>
<feature type="transmembrane region" description="Helical" evidence="1">
    <location>
        <begin position="100"/>
        <end position="126"/>
    </location>
</feature>
<proteinExistence type="predicted"/>
<keyword evidence="1" id="KW-0472">Membrane</keyword>
<feature type="transmembrane region" description="Helical" evidence="1">
    <location>
        <begin position="174"/>
        <end position="192"/>
    </location>
</feature>
<dbReference type="Proteomes" id="UP000251692">
    <property type="component" value="Unassembled WGS sequence"/>
</dbReference>
<dbReference type="RefSeq" id="WP_112306030.1">
    <property type="nucleotide sequence ID" value="NZ_QMDV01000003.1"/>
</dbReference>
<sequence length="256" mass="28503">MNLLRIELRKILPYRTAWVILGIFTGLLLLVLYAASNFSINGSAIGSDVYRFPNIWQTITYVASYFNLLLGILIIVLITDEYTFRTLRQQVISGLSRADLVLAKFYVVLGLAAISTLYLLALGLYFGLLYSSVKTGEAILGQIDFLSYYFVQATGYMALAMLSGFLIRKSGLAIIAFIAYAKIVEPLIHYSLPDEVDKYFPMKVLGSLSPMPGQKLIDQLTSPTELLSPIWATLPAIGYIGLFLLLSYAILKLRDL</sequence>
<dbReference type="PANTHER" id="PTHR37305">
    <property type="entry name" value="INTEGRAL MEMBRANE PROTEIN-RELATED"/>
    <property type="match status" value="1"/>
</dbReference>
<gene>
    <name evidence="2" type="ORF">DP923_11680</name>
</gene>
<feature type="transmembrane region" description="Helical" evidence="1">
    <location>
        <begin position="12"/>
        <end position="35"/>
    </location>
</feature>
<dbReference type="AlphaFoldDB" id="A0A364RDL3"/>
<dbReference type="PANTHER" id="PTHR37305:SF1">
    <property type="entry name" value="MEMBRANE PROTEIN"/>
    <property type="match status" value="1"/>
</dbReference>
<keyword evidence="3" id="KW-1185">Reference proteome</keyword>
<name>A0A364RDL3_9BACT</name>
<reference evidence="2 3" key="2">
    <citation type="submission" date="2018-07" db="EMBL/GenBank/DDBJ databases">
        <title>Pontibacter sp. 2b14 genomic sequence and assembly.</title>
        <authorList>
            <person name="Du Z.-J."/>
        </authorList>
    </citation>
    <scope>NUCLEOTIDE SEQUENCE [LARGE SCALE GENOMIC DNA]</scope>
    <source>
        <strain evidence="2 3">2b14</strain>
    </source>
</reference>
<evidence type="ECO:0000313" key="3">
    <source>
        <dbReference type="Proteomes" id="UP000251692"/>
    </source>
</evidence>
<accession>A0A364RDL3</accession>
<comment type="caution">
    <text evidence="2">The sequence shown here is derived from an EMBL/GenBank/DDBJ whole genome shotgun (WGS) entry which is preliminary data.</text>
</comment>
<keyword evidence="1" id="KW-0812">Transmembrane</keyword>
<keyword evidence="1" id="KW-1133">Transmembrane helix</keyword>
<evidence type="ECO:0000313" key="2">
    <source>
        <dbReference type="EMBL" id="RAU82438.1"/>
    </source>
</evidence>
<reference evidence="2 3" key="1">
    <citation type="submission" date="2018-06" db="EMBL/GenBank/DDBJ databases">
        <authorList>
            <person name="Liu Z.-W."/>
        </authorList>
    </citation>
    <scope>NUCLEOTIDE SEQUENCE [LARGE SCALE GENOMIC DNA]</scope>
    <source>
        <strain evidence="2 3">2b14</strain>
    </source>
</reference>
<organism evidence="2 3">
    <name type="scientific">Pontibacter arcticus</name>
    <dbReference type="NCBI Taxonomy" id="2080288"/>
    <lineage>
        <taxon>Bacteria</taxon>
        <taxon>Pseudomonadati</taxon>
        <taxon>Bacteroidota</taxon>
        <taxon>Cytophagia</taxon>
        <taxon>Cytophagales</taxon>
        <taxon>Hymenobacteraceae</taxon>
        <taxon>Pontibacter</taxon>
    </lineage>
</organism>
<dbReference type="OrthoDB" id="1452202at2"/>
<feature type="transmembrane region" description="Helical" evidence="1">
    <location>
        <begin position="146"/>
        <end position="167"/>
    </location>
</feature>